<dbReference type="PRINTS" id="PR00886">
    <property type="entry name" value="HIGHMOBLTY12"/>
</dbReference>
<dbReference type="EMBL" id="MU128925">
    <property type="protein sequence ID" value="KAF9518351.1"/>
    <property type="molecule type" value="Genomic_DNA"/>
</dbReference>
<organism evidence="6 7">
    <name type="scientific">Hydnum rufescens UP504</name>
    <dbReference type="NCBI Taxonomy" id="1448309"/>
    <lineage>
        <taxon>Eukaryota</taxon>
        <taxon>Fungi</taxon>
        <taxon>Dikarya</taxon>
        <taxon>Basidiomycota</taxon>
        <taxon>Agaricomycotina</taxon>
        <taxon>Agaricomycetes</taxon>
        <taxon>Cantharellales</taxon>
        <taxon>Hydnaceae</taxon>
        <taxon>Hydnum</taxon>
    </lineage>
</organism>
<evidence type="ECO:0000256" key="1">
    <source>
        <dbReference type="ARBA" id="ARBA00023125"/>
    </source>
</evidence>
<dbReference type="InterPro" id="IPR036910">
    <property type="entry name" value="HMG_box_dom_sf"/>
</dbReference>
<reference evidence="6" key="1">
    <citation type="journal article" date="2020" name="Nat. Commun.">
        <title>Large-scale genome sequencing of mycorrhizal fungi provides insights into the early evolution of symbiotic traits.</title>
        <authorList>
            <person name="Miyauchi S."/>
            <person name="Kiss E."/>
            <person name="Kuo A."/>
            <person name="Drula E."/>
            <person name="Kohler A."/>
            <person name="Sanchez-Garcia M."/>
            <person name="Morin E."/>
            <person name="Andreopoulos B."/>
            <person name="Barry K.W."/>
            <person name="Bonito G."/>
            <person name="Buee M."/>
            <person name="Carver A."/>
            <person name="Chen C."/>
            <person name="Cichocki N."/>
            <person name="Clum A."/>
            <person name="Culley D."/>
            <person name="Crous P.W."/>
            <person name="Fauchery L."/>
            <person name="Girlanda M."/>
            <person name="Hayes R.D."/>
            <person name="Keri Z."/>
            <person name="LaButti K."/>
            <person name="Lipzen A."/>
            <person name="Lombard V."/>
            <person name="Magnuson J."/>
            <person name="Maillard F."/>
            <person name="Murat C."/>
            <person name="Nolan M."/>
            <person name="Ohm R.A."/>
            <person name="Pangilinan J."/>
            <person name="Pereira M.F."/>
            <person name="Perotto S."/>
            <person name="Peter M."/>
            <person name="Pfister S."/>
            <person name="Riley R."/>
            <person name="Sitrit Y."/>
            <person name="Stielow J.B."/>
            <person name="Szollosi G."/>
            <person name="Zifcakova L."/>
            <person name="Stursova M."/>
            <person name="Spatafora J.W."/>
            <person name="Tedersoo L."/>
            <person name="Vaario L.M."/>
            <person name="Yamada A."/>
            <person name="Yan M."/>
            <person name="Wang P."/>
            <person name="Xu J."/>
            <person name="Bruns T."/>
            <person name="Baldrian P."/>
            <person name="Vilgalys R."/>
            <person name="Dunand C."/>
            <person name="Henrissat B."/>
            <person name="Grigoriev I.V."/>
            <person name="Hibbett D."/>
            <person name="Nagy L.G."/>
            <person name="Martin F.M."/>
        </authorList>
    </citation>
    <scope>NUCLEOTIDE SEQUENCE</scope>
    <source>
        <strain evidence="6">UP504</strain>
    </source>
</reference>
<feature type="region of interest" description="Disordered" evidence="4">
    <location>
        <begin position="235"/>
        <end position="315"/>
    </location>
</feature>
<feature type="compositionally biased region" description="Basic and acidic residues" evidence="4">
    <location>
        <begin position="295"/>
        <end position="305"/>
    </location>
</feature>
<name>A0A9P6B648_9AGAM</name>
<feature type="domain" description="HMG box" evidence="5">
    <location>
        <begin position="107"/>
        <end position="175"/>
    </location>
</feature>
<dbReference type="GO" id="GO:0010468">
    <property type="term" value="P:regulation of gene expression"/>
    <property type="evidence" value="ECO:0007669"/>
    <property type="project" value="TreeGrafter"/>
</dbReference>
<protein>
    <recommendedName>
        <fullName evidence="5">HMG box domain-containing protein</fullName>
    </recommendedName>
</protein>
<dbReference type="Proteomes" id="UP000886523">
    <property type="component" value="Unassembled WGS sequence"/>
</dbReference>
<feature type="compositionally biased region" description="Basic residues" evidence="4">
    <location>
        <begin position="235"/>
        <end position="270"/>
    </location>
</feature>
<dbReference type="OrthoDB" id="1919336at2759"/>
<proteinExistence type="predicted"/>
<keyword evidence="1 3" id="KW-0238">DNA-binding</keyword>
<gene>
    <name evidence="6" type="ORF">BS47DRAFT_292610</name>
</gene>
<evidence type="ECO:0000256" key="3">
    <source>
        <dbReference type="PROSITE-ProRule" id="PRU00267"/>
    </source>
</evidence>
<sequence length="315" mass="36095">MDPDIARQLDIQKAELAKSFNECAIVLRRTAGVAEHLATVVNHVSFLSSPPEQKSQYLAVLDIANSLSALVPSPNATPAAPSNKRKAGALKEPKEKKEKAAKDPNAPKKPATAYLLYQNKVRANVKAENPEFTNKELMGKIGALWSALPDNEKQPYHDAVTKAREQYAKDVSEYEENKEGGAAAVSILFRALLTLLLFPHQKRRISKKSLRSWRRRKPHHRRRLFQRNRRLLLRPSHLKRDPRRKAQTTMTKRRMKRKKMNLRNSKKRSKSWTQRPLANLSPLCCRAQRRRRRKSDGTRYLDEKSPASPALGREH</sequence>
<evidence type="ECO:0000259" key="5">
    <source>
        <dbReference type="PROSITE" id="PS50118"/>
    </source>
</evidence>
<keyword evidence="7" id="KW-1185">Reference proteome</keyword>
<evidence type="ECO:0000313" key="6">
    <source>
        <dbReference type="EMBL" id="KAF9518351.1"/>
    </source>
</evidence>
<dbReference type="GO" id="GO:0003677">
    <property type="term" value="F:DNA binding"/>
    <property type="evidence" value="ECO:0007669"/>
    <property type="project" value="UniProtKB-UniRule"/>
</dbReference>
<feature type="region of interest" description="Disordered" evidence="4">
    <location>
        <begin position="74"/>
        <end position="109"/>
    </location>
</feature>
<accession>A0A9P6B648</accession>
<dbReference type="Gene3D" id="1.10.30.10">
    <property type="entry name" value="High mobility group box domain"/>
    <property type="match status" value="1"/>
</dbReference>
<dbReference type="AlphaFoldDB" id="A0A9P6B648"/>
<dbReference type="SMART" id="SM00398">
    <property type="entry name" value="HMG"/>
    <property type="match status" value="1"/>
</dbReference>
<dbReference type="InterPro" id="IPR009071">
    <property type="entry name" value="HMG_box_dom"/>
</dbReference>
<evidence type="ECO:0000256" key="4">
    <source>
        <dbReference type="SAM" id="MobiDB-lite"/>
    </source>
</evidence>
<dbReference type="PROSITE" id="PS50118">
    <property type="entry name" value="HMG_BOX_2"/>
    <property type="match status" value="1"/>
</dbReference>
<dbReference type="SUPFAM" id="SSF47095">
    <property type="entry name" value="HMG-box"/>
    <property type="match status" value="1"/>
</dbReference>
<comment type="caution">
    <text evidence="6">The sequence shown here is derived from an EMBL/GenBank/DDBJ whole genome shotgun (WGS) entry which is preliminary data.</text>
</comment>
<dbReference type="InterPro" id="IPR051965">
    <property type="entry name" value="ChromReg_NeuronalGeneExpr"/>
</dbReference>
<dbReference type="PANTHER" id="PTHR46040:SF3">
    <property type="entry name" value="HIGH MOBILITY GROUP PROTEIN 2"/>
    <property type="match status" value="1"/>
</dbReference>
<keyword evidence="2 3" id="KW-0539">Nucleus</keyword>
<evidence type="ECO:0000256" key="2">
    <source>
        <dbReference type="ARBA" id="ARBA00023242"/>
    </source>
</evidence>
<feature type="DNA-binding region" description="HMG box" evidence="3">
    <location>
        <begin position="107"/>
        <end position="175"/>
    </location>
</feature>
<dbReference type="PANTHER" id="PTHR46040">
    <property type="entry name" value="HIGH MOBILITY GROUP PROTEIN 2"/>
    <property type="match status" value="1"/>
</dbReference>
<dbReference type="GO" id="GO:0005634">
    <property type="term" value="C:nucleus"/>
    <property type="evidence" value="ECO:0007669"/>
    <property type="project" value="UniProtKB-UniRule"/>
</dbReference>
<feature type="compositionally biased region" description="Basic and acidic residues" evidence="4">
    <location>
        <begin position="89"/>
        <end position="106"/>
    </location>
</feature>
<evidence type="ECO:0000313" key="7">
    <source>
        <dbReference type="Proteomes" id="UP000886523"/>
    </source>
</evidence>
<dbReference type="Pfam" id="PF00505">
    <property type="entry name" value="HMG_box"/>
    <property type="match status" value="1"/>
</dbReference>